<reference evidence="1" key="1">
    <citation type="submission" date="2021-02" db="EMBL/GenBank/DDBJ databases">
        <authorList>
            <consortium name="DOE Joint Genome Institute"/>
            <person name="Ahrendt S."/>
            <person name="Looney B.P."/>
            <person name="Miyauchi S."/>
            <person name="Morin E."/>
            <person name="Drula E."/>
            <person name="Courty P.E."/>
            <person name="Chicoki N."/>
            <person name="Fauchery L."/>
            <person name="Kohler A."/>
            <person name="Kuo A."/>
            <person name="Labutti K."/>
            <person name="Pangilinan J."/>
            <person name="Lipzen A."/>
            <person name="Riley R."/>
            <person name="Andreopoulos W."/>
            <person name="He G."/>
            <person name="Johnson J."/>
            <person name="Barry K.W."/>
            <person name="Grigoriev I.V."/>
            <person name="Nagy L."/>
            <person name="Hibbett D."/>
            <person name="Henrissat B."/>
            <person name="Matheny P.B."/>
            <person name="Labbe J."/>
            <person name="Martin F."/>
        </authorList>
    </citation>
    <scope>NUCLEOTIDE SEQUENCE</scope>
    <source>
        <strain evidence="1">FP105234-sp</strain>
    </source>
</reference>
<comment type="caution">
    <text evidence="1">The sequence shown here is derived from an EMBL/GenBank/DDBJ whole genome shotgun (WGS) entry which is preliminary data.</text>
</comment>
<dbReference type="EMBL" id="MU276335">
    <property type="protein sequence ID" value="KAI0039231.1"/>
    <property type="molecule type" value="Genomic_DNA"/>
</dbReference>
<gene>
    <name evidence="1" type="ORF">FA95DRAFT_1043795</name>
</gene>
<keyword evidence="2" id="KW-1185">Reference proteome</keyword>
<proteinExistence type="predicted"/>
<evidence type="ECO:0000313" key="2">
    <source>
        <dbReference type="Proteomes" id="UP000814033"/>
    </source>
</evidence>
<reference evidence="1" key="2">
    <citation type="journal article" date="2022" name="New Phytol.">
        <title>Evolutionary transition to the ectomycorrhizal habit in the genomes of a hyperdiverse lineage of mushroom-forming fungi.</title>
        <authorList>
            <person name="Looney B."/>
            <person name="Miyauchi S."/>
            <person name="Morin E."/>
            <person name="Drula E."/>
            <person name="Courty P.E."/>
            <person name="Kohler A."/>
            <person name="Kuo A."/>
            <person name="LaButti K."/>
            <person name="Pangilinan J."/>
            <person name="Lipzen A."/>
            <person name="Riley R."/>
            <person name="Andreopoulos W."/>
            <person name="He G."/>
            <person name="Johnson J."/>
            <person name="Nolan M."/>
            <person name="Tritt A."/>
            <person name="Barry K.W."/>
            <person name="Grigoriev I.V."/>
            <person name="Nagy L.G."/>
            <person name="Hibbett D."/>
            <person name="Henrissat B."/>
            <person name="Matheny P.B."/>
            <person name="Labbe J."/>
            <person name="Martin F.M."/>
        </authorList>
    </citation>
    <scope>NUCLEOTIDE SEQUENCE</scope>
    <source>
        <strain evidence="1">FP105234-sp</strain>
    </source>
</reference>
<name>A0ACB8R6H3_9AGAM</name>
<sequence length="642" mass="71547">MAMSSAEETTPCTKTIWLDAMTTRLAELGDVPQRSPSPIYTSAESLHKAEHSIRSLLSDCNARSRSEIWAIDVASRAIFRRFEDEADVLRNTLRELAEQHNRWTPVMRLPPEVFATIFMFLAIADPPRREYIYEPLELGWMAVTHVCRRWRYTALEFPSLWTDLNFSLGSSCLKAMLSRSKFVPDLHFSVPPDSGAAAYHLIAENLHRTKSVCCSMGGYEAYRVQTPVGPAPLLEALDLQLTDSYKYSPSTALYSSSRSSIPLELIGASAAPNLHHLRLRSTLPLPWASPLLTNLVSLVLQQDHESPLPLEFVPSLGEILNALRKMKRLQNLVLDVIFQEPSSSFTSEKVNLPGLKHLAASAAVTAARHLLQYLSIPSTATVHLDLATPSTGHLQDVVSFFSTLSSLLCLEQSQALRSLSYQLIGHKKKKKFRVYAWDLEDGRDAPQVYVAFSPEENEELADELAVAALAPSISKHIAELGLKHINMNPENFENSLRSATRLLSLTIYKAATLELFFDLPWSAPSEAVTNHFDDFPSLRGPMLPALKVLTIRGVNLAERRTALPDAAFDDSMTPNPADRPYDERLAQWLSDRRTAGYLLAKLDLLSSTIGEECLELLEEDMPQGSELFADAMVDTSFLPCDV</sequence>
<evidence type="ECO:0000313" key="1">
    <source>
        <dbReference type="EMBL" id="KAI0039231.1"/>
    </source>
</evidence>
<organism evidence="1 2">
    <name type="scientific">Auriscalpium vulgare</name>
    <dbReference type="NCBI Taxonomy" id="40419"/>
    <lineage>
        <taxon>Eukaryota</taxon>
        <taxon>Fungi</taxon>
        <taxon>Dikarya</taxon>
        <taxon>Basidiomycota</taxon>
        <taxon>Agaricomycotina</taxon>
        <taxon>Agaricomycetes</taxon>
        <taxon>Russulales</taxon>
        <taxon>Auriscalpiaceae</taxon>
        <taxon>Auriscalpium</taxon>
    </lineage>
</organism>
<dbReference type="Proteomes" id="UP000814033">
    <property type="component" value="Unassembled WGS sequence"/>
</dbReference>
<accession>A0ACB8R6H3</accession>
<protein>
    <submittedName>
        <fullName evidence="1">Uncharacterized protein</fullName>
    </submittedName>
</protein>